<dbReference type="SUPFAM" id="SSF56266">
    <property type="entry name" value="DmpA/ArgJ-like"/>
    <property type="match status" value="1"/>
</dbReference>
<gene>
    <name evidence="11 12" type="primary">argJ</name>
    <name evidence="12" type="ORF">MM817_00967</name>
</gene>
<keyword evidence="9 11" id="KW-0511">Multifunctional enzyme</keyword>
<feature type="active site" description="Nucleophile" evidence="11">
    <location>
        <position position="191"/>
    </location>
</feature>
<evidence type="ECO:0000256" key="2">
    <source>
        <dbReference type="ARBA" id="ARBA00006774"/>
    </source>
</evidence>
<feature type="site" description="Involved in the stabilization of negative charge on the oxyanion by the formation of the oxyanion hole" evidence="11">
    <location>
        <position position="115"/>
    </location>
</feature>
<dbReference type="Pfam" id="PF01960">
    <property type="entry name" value="ArgJ"/>
    <property type="match status" value="1"/>
</dbReference>
<feature type="binding site" evidence="11">
    <location>
        <position position="398"/>
    </location>
    <ligand>
        <name>substrate</name>
    </ligand>
</feature>
<comment type="subcellular location">
    <subcellularLocation>
        <location evidence="1 11">Cytoplasm</location>
    </subcellularLocation>
</comment>
<dbReference type="RefSeq" id="WP_241712312.1">
    <property type="nucleotide sequence ID" value="NZ_JALBUF010000002.1"/>
</dbReference>
<dbReference type="EC" id="2.3.1.1" evidence="11"/>
<keyword evidence="7 11" id="KW-0808">Transferase</keyword>
<comment type="function">
    <text evidence="11">Catalyzes two activities which are involved in the cyclic version of arginine biosynthesis: the synthesis of N-acetylglutamate from glutamate and acetyl-CoA as the acetyl donor, and of ornithine by transacetylation between N(2)-acetylornithine and glutamate.</text>
</comment>
<dbReference type="Gene3D" id="3.60.70.12">
    <property type="entry name" value="L-amino peptidase D-ALA esterase/amidase"/>
    <property type="match status" value="1"/>
</dbReference>
<feature type="binding site" evidence="11">
    <location>
        <position position="154"/>
    </location>
    <ligand>
        <name>substrate</name>
    </ligand>
</feature>
<evidence type="ECO:0000256" key="5">
    <source>
        <dbReference type="ARBA" id="ARBA00022571"/>
    </source>
</evidence>
<evidence type="ECO:0000313" key="13">
    <source>
        <dbReference type="Proteomes" id="UP001139263"/>
    </source>
</evidence>
<evidence type="ECO:0000313" key="12">
    <source>
        <dbReference type="EMBL" id="MCI0182698.1"/>
    </source>
</evidence>
<feature type="chain" id="PRO_5041027291" description="Arginine biosynthesis bifunctional protein ArgJ beta chain" evidence="11">
    <location>
        <begin position="191"/>
        <end position="403"/>
    </location>
</feature>
<dbReference type="InterPro" id="IPR016117">
    <property type="entry name" value="ArgJ-like_dom_sf"/>
</dbReference>
<dbReference type="PANTHER" id="PTHR23100:SF0">
    <property type="entry name" value="ARGININE BIOSYNTHESIS BIFUNCTIONAL PROTEIN ARGJ, MITOCHONDRIAL"/>
    <property type="match status" value="1"/>
</dbReference>
<keyword evidence="6 11" id="KW-0028">Amino-acid biosynthesis</keyword>
<dbReference type="FunFam" id="3.60.70.12:FF:000001">
    <property type="entry name" value="Arginine biosynthesis bifunctional protein ArgJ, chloroplastic"/>
    <property type="match status" value="1"/>
</dbReference>
<comment type="catalytic activity">
    <reaction evidence="11">
        <text>L-glutamate + acetyl-CoA = N-acetyl-L-glutamate + CoA + H(+)</text>
        <dbReference type="Rhea" id="RHEA:24292"/>
        <dbReference type="ChEBI" id="CHEBI:15378"/>
        <dbReference type="ChEBI" id="CHEBI:29985"/>
        <dbReference type="ChEBI" id="CHEBI:44337"/>
        <dbReference type="ChEBI" id="CHEBI:57287"/>
        <dbReference type="ChEBI" id="CHEBI:57288"/>
        <dbReference type="EC" id="2.3.1.1"/>
    </reaction>
</comment>
<feature type="binding site" evidence="11">
    <location>
        <position position="276"/>
    </location>
    <ligand>
        <name>substrate</name>
    </ligand>
</feature>
<evidence type="ECO:0000256" key="4">
    <source>
        <dbReference type="ARBA" id="ARBA00022490"/>
    </source>
</evidence>
<sequence length="403" mass="42400">MDASSSISITDVPGVSCASGWIGIKRDERPDAALFICDHEAVFAGVFTTNQFRSACVESSLMRLHGGKRVRAVLVTSGNANAGTGLAGRADTELLAAGVAKEIGCQADEVIVLHTGVIGVPLHAERLTPRLSALIQSAGSSRVAGMEAATAMMTTDTFPKTSVHTMQTAKGSFVIGGVAKGAGMIHPRLATMLSVIITNVSIHPVALQKALHQAAKTSFNAISVDGDTSPNDSVILLATGHDEDVLTEESPEYEVFIEELTNVCQDLAKMIVKDGEGATKFIEIAVTGGASDDDVERIAHAVSTSTLVKTAFYGEDFNPGRIISAIGRAGAHMDIEQLQVKISEHMVFADGACTPVDEQIAKEVMSQAEIMVAINLGVGDCAGTYFTCDLTHDYVQINSEYTT</sequence>
<evidence type="ECO:0000256" key="3">
    <source>
        <dbReference type="ARBA" id="ARBA00011475"/>
    </source>
</evidence>
<organism evidence="12 13">
    <name type="scientific">Sulfoacidibacillus ferrooxidans</name>
    <dbReference type="NCBI Taxonomy" id="2005001"/>
    <lineage>
        <taxon>Bacteria</taxon>
        <taxon>Bacillati</taxon>
        <taxon>Bacillota</taxon>
        <taxon>Bacilli</taxon>
        <taxon>Bacillales</taxon>
        <taxon>Alicyclobacillaceae</taxon>
        <taxon>Sulfoacidibacillus</taxon>
    </lineage>
</organism>
<feature type="binding site" evidence="11">
    <location>
        <position position="191"/>
    </location>
    <ligand>
        <name>substrate</name>
    </ligand>
</feature>
<comment type="caution">
    <text evidence="12">The sequence shown here is derived from an EMBL/GenBank/DDBJ whole genome shotgun (WGS) entry which is preliminary data.</text>
</comment>
<dbReference type="PANTHER" id="PTHR23100">
    <property type="entry name" value="ARGININE BIOSYNTHESIS BIFUNCTIONAL PROTEIN ARGJ"/>
    <property type="match status" value="1"/>
</dbReference>
<dbReference type="Gene3D" id="3.10.20.340">
    <property type="entry name" value="ArgJ beta chain, C-terminal domain"/>
    <property type="match status" value="1"/>
</dbReference>
<keyword evidence="5 11" id="KW-0055">Arginine biosynthesis</keyword>
<dbReference type="CDD" id="cd02152">
    <property type="entry name" value="OAT"/>
    <property type="match status" value="1"/>
</dbReference>
<dbReference type="InterPro" id="IPR002813">
    <property type="entry name" value="Arg_biosynth_ArgJ"/>
</dbReference>
<feature type="binding site" evidence="11">
    <location>
        <position position="180"/>
    </location>
    <ligand>
        <name>substrate</name>
    </ligand>
</feature>
<dbReference type="EC" id="2.3.1.35" evidence="11"/>
<dbReference type="HAMAP" id="MF_01106">
    <property type="entry name" value="ArgJ"/>
    <property type="match status" value="1"/>
</dbReference>
<dbReference type="Proteomes" id="UP001139263">
    <property type="component" value="Unassembled WGS sequence"/>
</dbReference>
<feature type="site" description="Cleavage; by autolysis" evidence="11">
    <location>
        <begin position="190"/>
        <end position="191"/>
    </location>
</feature>
<evidence type="ECO:0000256" key="6">
    <source>
        <dbReference type="ARBA" id="ARBA00022605"/>
    </source>
</evidence>
<dbReference type="NCBIfam" id="TIGR00120">
    <property type="entry name" value="ArgJ"/>
    <property type="match status" value="1"/>
</dbReference>
<evidence type="ECO:0000256" key="9">
    <source>
        <dbReference type="ARBA" id="ARBA00023268"/>
    </source>
</evidence>
<keyword evidence="13" id="KW-1185">Reference proteome</keyword>
<dbReference type="FunFam" id="3.10.20.340:FF:000003">
    <property type="entry name" value="Arginine biosynthesis bifunctional protein ArgJ"/>
    <property type="match status" value="1"/>
</dbReference>
<keyword evidence="8 11" id="KW-0068">Autocatalytic cleavage</keyword>
<keyword evidence="10 11" id="KW-0012">Acyltransferase</keyword>
<dbReference type="GO" id="GO:0006526">
    <property type="term" value="P:L-arginine biosynthetic process"/>
    <property type="evidence" value="ECO:0007669"/>
    <property type="project" value="UniProtKB-UniRule"/>
</dbReference>
<comment type="similarity">
    <text evidence="2 11">Belongs to the ArgJ family.</text>
</comment>
<dbReference type="EMBL" id="JALBUF010000002">
    <property type="protein sequence ID" value="MCI0182698.1"/>
    <property type="molecule type" value="Genomic_DNA"/>
</dbReference>
<dbReference type="GO" id="GO:0004042">
    <property type="term" value="F:L-glutamate N-acetyltransferase activity"/>
    <property type="evidence" value="ECO:0007669"/>
    <property type="project" value="UniProtKB-UniRule"/>
</dbReference>
<comment type="subunit">
    <text evidence="3 11">Heterotetramer of two alpha and two beta chains.</text>
</comment>
<dbReference type="GO" id="GO:0005737">
    <property type="term" value="C:cytoplasm"/>
    <property type="evidence" value="ECO:0007669"/>
    <property type="project" value="UniProtKB-SubCell"/>
</dbReference>
<dbReference type="NCBIfam" id="NF003802">
    <property type="entry name" value="PRK05388.1"/>
    <property type="match status" value="1"/>
</dbReference>
<dbReference type="AlphaFoldDB" id="A0A9X1V9Q4"/>
<dbReference type="InterPro" id="IPR042195">
    <property type="entry name" value="ArgJ_beta_C"/>
</dbReference>
<comment type="pathway">
    <text evidence="11">Amino-acid biosynthesis; L-arginine biosynthesis; L-ornithine and N-acetyl-L-glutamate from L-glutamate and N(2)-acetyl-L-ornithine (cyclic): step 1/1.</text>
</comment>
<name>A0A9X1V9Q4_9BACL</name>
<evidence type="ECO:0000256" key="7">
    <source>
        <dbReference type="ARBA" id="ARBA00022679"/>
    </source>
</evidence>
<comment type="catalytic activity">
    <reaction evidence="11">
        <text>N(2)-acetyl-L-ornithine + L-glutamate = N-acetyl-L-glutamate + L-ornithine</text>
        <dbReference type="Rhea" id="RHEA:15349"/>
        <dbReference type="ChEBI" id="CHEBI:29985"/>
        <dbReference type="ChEBI" id="CHEBI:44337"/>
        <dbReference type="ChEBI" id="CHEBI:46911"/>
        <dbReference type="ChEBI" id="CHEBI:57805"/>
        <dbReference type="EC" id="2.3.1.35"/>
    </reaction>
</comment>
<feature type="binding site" evidence="11">
    <location>
        <position position="403"/>
    </location>
    <ligand>
        <name>substrate</name>
    </ligand>
</feature>
<evidence type="ECO:0000256" key="8">
    <source>
        <dbReference type="ARBA" id="ARBA00022813"/>
    </source>
</evidence>
<evidence type="ECO:0000256" key="1">
    <source>
        <dbReference type="ARBA" id="ARBA00004496"/>
    </source>
</evidence>
<reference evidence="12" key="1">
    <citation type="submission" date="2022-03" db="EMBL/GenBank/DDBJ databases">
        <title>Draft Genome Sequence of Firmicute Strain S0AB, a Heterotrophic Iron/Sulfur-Oxidizing Extreme Acidophile.</title>
        <authorList>
            <person name="Vergara E."/>
            <person name="Pakostova E."/>
            <person name="Johnson D.B."/>
            <person name="Holmes D.S."/>
        </authorList>
    </citation>
    <scope>NUCLEOTIDE SEQUENCE</scope>
    <source>
        <strain evidence="12">S0AB</strain>
    </source>
</reference>
<protein>
    <recommendedName>
        <fullName evidence="11">Arginine biosynthesis bifunctional protein ArgJ</fullName>
    </recommendedName>
    <domain>
        <recommendedName>
            <fullName evidence="11">Glutamate N-acetyltransferase</fullName>
            <ecNumber evidence="11">2.3.1.35</ecNumber>
        </recommendedName>
        <alternativeName>
            <fullName evidence="11">Ornithine acetyltransferase</fullName>
            <shortName evidence="11">OATase</shortName>
        </alternativeName>
        <alternativeName>
            <fullName evidence="11">Ornithine transacetylase</fullName>
        </alternativeName>
    </domain>
    <domain>
        <recommendedName>
            <fullName evidence="11">Amino-acid acetyltransferase</fullName>
            <ecNumber evidence="11">2.3.1.1</ecNumber>
        </recommendedName>
        <alternativeName>
            <fullName evidence="11">N-acetylglutamate synthase</fullName>
            <shortName evidence="11">AGSase</shortName>
        </alternativeName>
    </domain>
    <component>
        <recommendedName>
            <fullName evidence="11">Arginine biosynthesis bifunctional protein ArgJ alpha chain</fullName>
        </recommendedName>
    </component>
    <component>
        <recommendedName>
            <fullName evidence="11">Arginine biosynthesis bifunctional protein ArgJ beta chain</fullName>
        </recommendedName>
    </component>
</protein>
<dbReference type="GO" id="GO:0006592">
    <property type="term" value="P:ornithine biosynthetic process"/>
    <property type="evidence" value="ECO:0007669"/>
    <property type="project" value="TreeGrafter"/>
</dbReference>
<evidence type="ECO:0000256" key="11">
    <source>
        <dbReference type="HAMAP-Rule" id="MF_01106"/>
    </source>
</evidence>
<comment type="pathway">
    <text evidence="11">Amino-acid biosynthesis; L-arginine biosynthesis; N(2)-acetyl-L-ornithine from L-glutamate: step 1/4.</text>
</comment>
<feature type="chain" id="PRO_5041027292" description="Arginine biosynthesis bifunctional protein ArgJ alpha chain" evidence="11">
    <location>
        <begin position="1"/>
        <end position="190"/>
    </location>
</feature>
<feature type="site" description="Involved in the stabilization of negative charge on the oxyanion by the formation of the oxyanion hole" evidence="11">
    <location>
        <position position="116"/>
    </location>
</feature>
<keyword evidence="4 11" id="KW-0963">Cytoplasm</keyword>
<accession>A0A9X1V9Q4</accession>
<proteinExistence type="inferred from homology"/>
<evidence type="ECO:0000256" key="10">
    <source>
        <dbReference type="ARBA" id="ARBA00023315"/>
    </source>
</evidence>
<dbReference type="GO" id="GO:0004358">
    <property type="term" value="F:L-glutamate N-acetyltransferase activity, acting on acetyl-L-ornithine as donor"/>
    <property type="evidence" value="ECO:0007669"/>
    <property type="project" value="UniProtKB-UniRule"/>
</dbReference>